<organism evidence="1 2">
    <name type="scientific">Lactobacillus amylovorus</name>
    <dbReference type="NCBI Taxonomy" id="1604"/>
    <lineage>
        <taxon>Bacteria</taxon>
        <taxon>Bacillati</taxon>
        <taxon>Bacillota</taxon>
        <taxon>Bacilli</taxon>
        <taxon>Lactobacillales</taxon>
        <taxon>Lactobacillaceae</taxon>
        <taxon>Lactobacillus</taxon>
    </lineage>
</organism>
<accession>A0AAW6BB12</accession>
<evidence type="ECO:0000313" key="1">
    <source>
        <dbReference type="EMBL" id="MDB6247355.1"/>
    </source>
</evidence>
<dbReference type="Proteomes" id="UP001141961">
    <property type="component" value="Unassembled WGS sequence"/>
</dbReference>
<proteinExistence type="predicted"/>
<sequence length="280" mass="33433">MLLQLNPKIKILSRDEHSCKMLLNGRKIVLHGKGYEKYLYPLINKLRTVIDLDQAWFTKNYKTSEASEVRTIIDKLLKKKILIFVGYEKIKGQNKLRILLVNFTHDDLKEELNIQKLFSKNKIDYITSDSLALECDNLQKFKIVLKKISSDKKYDIICPIFWYLCPKIIKDLNRYTNYVIPVISNSNYFSYGPIISENNLNDSLLSLNTEEHRYRYVDYHFSRQIKAMPLVFLANEINQWQNDDQSQIYDCNIWNTICSYNYNSQVFRKKHIVWVRKYEN</sequence>
<dbReference type="EMBL" id="JAOTHD010000029">
    <property type="protein sequence ID" value="MDB6247355.1"/>
    <property type="molecule type" value="Genomic_DNA"/>
</dbReference>
<reference evidence="1" key="1">
    <citation type="journal article" date="2022" name="Microorganisms">
        <title>Antibiotic Susceptibility, Resistance Gene Determinants and Corresponding Genomic Regions in Lactobacillus amylovorus Isolates Derived from Wild Boars and Domestic Pigs.</title>
        <authorList>
            <person name="Moravkova M."/>
            <person name="Kostovova I."/>
            <person name="Kavanova K."/>
            <person name="Pechar R."/>
            <person name="Stanek S."/>
            <person name="Brychta A."/>
            <person name="Zeman M."/>
            <person name="Kubasova T."/>
        </authorList>
    </citation>
    <scope>NUCLEOTIDE SEQUENCE</scope>
    <source>
        <strain evidence="1">M597B</strain>
    </source>
</reference>
<gene>
    <name evidence="1" type="ORF">ODV14_08540</name>
</gene>
<dbReference type="AlphaFoldDB" id="A0AAW6BB12"/>
<protein>
    <submittedName>
        <fullName evidence="1">Uncharacterized protein</fullName>
    </submittedName>
</protein>
<comment type="caution">
    <text evidence="1">The sequence shown here is derived from an EMBL/GenBank/DDBJ whole genome shotgun (WGS) entry which is preliminary data.</text>
</comment>
<evidence type="ECO:0000313" key="2">
    <source>
        <dbReference type="Proteomes" id="UP001141961"/>
    </source>
</evidence>
<dbReference type="RefSeq" id="WP_233995130.1">
    <property type="nucleotide sequence ID" value="NZ_JAOTHC010000027.1"/>
</dbReference>
<reference evidence="1" key="2">
    <citation type="submission" date="2022-10" db="EMBL/GenBank/DDBJ databases">
        <authorList>
            <person name="Kostovova I."/>
            <person name="Moravkova M."/>
            <person name="Pechar R."/>
        </authorList>
    </citation>
    <scope>NUCLEOTIDE SEQUENCE</scope>
    <source>
        <strain evidence="1">M597B</strain>
    </source>
</reference>
<name>A0AAW6BB12_LACAM</name>